<dbReference type="InterPro" id="IPR016181">
    <property type="entry name" value="Acyl_CoA_acyltransferase"/>
</dbReference>
<dbReference type="Proteomes" id="UP001141434">
    <property type="component" value="Unassembled WGS sequence"/>
</dbReference>
<dbReference type="OrthoDB" id="2744543at2759"/>
<evidence type="ECO:0000313" key="3">
    <source>
        <dbReference type="Proteomes" id="UP001141434"/>
    </source>
</evidence>
<dbReference type="CDD" id="cd04301">
    <property type="entry name" value="NAT_SF"/>
    <property type="match status" value="1"/>
</dbReference>
<dbReference type="PROSITE" id="PS51186">
    <property type="entry name" value="GNAT"/>
    <property type="match status" value="1"/>
</dbReference>
<dbReference type="Gene3D" id="3.40.630.30">
    <property type="match status" value="1"/>
</dbReference>
<dbReference type="SUPFAM" id="SSF55729">
    <property type="entry name" value="Acyl-CoA N-acyltransferases (Nat)"/>
    <property type="match status" value="1"/>
</dbReference>
<dbReference type="PANTHER" id="PTHR42791:SF17">
    <property type="entry name" value="ACETYLTRANSFERASE, GNAT FAMILY FAMILY (AFU_ORTHOLOGUE AFUA_8G05690)"/>
    <property type="match status" value="1"/>
</dbReference>
<keyword evidence="3" id="KW-1185">Reference proteome</keyword>
<proteinExistence type="predicted"/>
<sequence length="216" mass="23982">MALEIEPANPSDASQFTEVFLAAFSDDFNRTMFPATPDVREWLTKDFSESIARSLAESSHEVYLKVTDPSHGKLVAFAKWKRPVPAANLDRHDDSHTAGGEAAWPKSSDTALCGRFFSEMDAQHQSWMGGRLHFYLDILAVHPSHQGRGLASKLLKWGLVQADDQGVETYLTGSPSGKPMYIKYAFEVVGSFMPVPGHEHVCMIRSARGKEGLEQR</sequence>
<name>A0A9W9KQR4_9EURO</name>
<dbReference type="GeneID" id="81389917"/>
<evidence type="ECO:0000313" key="2">
    <source>
        <dbReference type="EMBL" id="KAJ5114406.1"/>
    </source>
</evidence>
<dbReference type="PANTHER" id="PTHR42791">
    <property type="entry name" value="GNAT FAMILY ACETYLTRANSFERASE"/>
    <property type="match status" value="1"/>
</dbReference>
<dbReference type="InterPro" id="IPR000182">
    <property type="entry name" value="GNAT_dom"/>
</dbReference>
<dbReference type="InterPro" id="IPR052523">
    <property type="entry name" value="Trichothecene_AcTrans"/>
</dbReference>
<organism evidence="2 3">
    <name type="scientific">Penicillium alfredii</name>
    <dbReference type="NCBI Taxonomy" id="1506179"/>
    <lineage>
        <taxon>Eukaryota</taxon>
        <taxon>Fungi</taxon>
        <taxon>Dikarya</taxon>
        <taxon>Ascomycota</taxon>
        <taxon>Pezizomycotina</taxon>
        <taxon>Eurotiomycetes</taxon>
        <taxon>Eurotiomycetidae</taxon>
        <taxon>Eurotiales</taxon>
        <taxon>Aspergillaceae</taxon>
        <taxon>Penicillium</taxon>
    </lineage>
</organism>
<gene>
    <name evidence="2" type="ORF">NUU61_000165</name>
</gene>
<reference evidence="2" key="2">
    <citation type="journal article" date="2023" name="IMA Fungus">
        <title>Comparative genomic study of the Penicillium genus elucidates a diverse pangenome and 15 lateral gene transfer events.</title>
        <authorList>
            <person name="Petersen C."/>
            <person name="Sorensen T."/>
            <person name="Nielsen M.R."/>
            <person name="Sondergaard T.E."/>
            <person name="Sorensen J.L."/>
            <person name="Fitzpatrick D.A."/>
            <person name="Frisvad J.C."/>
            <person name="Nielsen K.L."/>
        </authorList>
    </citation>
    <scope>NUCLEOTIDE SEQUENCE</scope>
    <source>
        <strain evidence="2">IBT 34128</strain>
    </source>
</reference>
<accession>A0A9W9KQR4</accession>
<evidence type="ECO:0000259" key="1">
    <source>
        <dbReference type="PROSITE" id="PS51186"/>
    </source>
</evidence>
<reference evidence="2" key="1">
    <citation type="submission" date="2022-11" db="EMBL/GenBank/DDBJ databases">
        <authorList>
            <person name="Petersen C."/>
        </authorList>
    </citation>
    <scope>NUCLEOTIDE SEQUENCE</scope>
    <source>
        <strain evidence="2">IBT 34128</strain>
    </source>
</reference>
<comment type="caution">
    <text evidence="2">The sequence shown here is derived from an EMBL/GenBank/DDBJ whole genome shotgun (WGS) entry which is preliminary data.</text>
</comment>
<protein>
    <recommendedName>
        <fullName evidence="1">N-acetyltransferase domain-containing protein</fullName>
    </recommendedName>
</protein>
<dbReference type="Pfam" id="PF00583">
    <property type="entry name" value="Acetyltransf_1"/>
    <property type="match status" value="1"/>
</dbReference>
<dbReference type="RefSeq" id="XP_056515599.1">
    <property type="nucleotide sequence ID" value="XM_056650749.1"/>
</dbReference>
<dbReference type="GO" id="GO:0016747">
    <property type="term" value="F:acyltransferase activity, transferring groups other than amino-acyl groups"/>
    <property type="evidence" value="ECO:0007669"/>
    <property type="project" value="InterPro"/>
</dbReference>
<feature type="domain" description="N-acetyltransferase" evidence="1">
    <location>
        <begin position="3"/>
        <end position="208"/>
    </location>
</feature>
<dbReference type="AlphaFoldDB" id="A0A9W9KQR4"/>
<dbReference type="EMBL" id="JAPMSZ010000001">
    <property type="protein sequence ID" value="KAJ5114406.1"/>
    <property type="molecule type" value="Genomic_DNA"/>
</dbReference>